<evidence type="ECO:0000259" key="7">
    <source>
        <dbReference type="PROSITE" id="PS51722"/>
    </source>
</evidence>
<dbReference type="GO" id="GO:0003924">
    <property type="term" value="F:GTPase activity"/>
    <property type="evidence" value="ECO:0007669"/>
    <property type="project" value="UniProtKB-UniRule"/>
</dbReference>
<dbReference type="PANTHER" id="PTHR43261">
    <property type="entry name" value="TRANSLATION ELONGATION FACTOR G-RELATED"/>
    <property type="match status" value="1"/>
</dbReference>
<dbReference type="InterPro" id="IPR014721">
    <property type="entry name" value="Ribsml_uS5_D2-typ_fold_subgr"/>
</dbReference>
<dbReference type="Gene3D" id="3.30.230.10">
    <property type="match status" value="1"/>
</dbReference>
<feature type="binding site" evidence="6">
    <location>
        <begin position="177"/>
        <end position="180"/>
    </location>
    <ligand>
        <name>GTP</name>
        <dbReference type="ChEBI" id="CHEBI:37565"/>
    </ligand>
</feature>
<dbReference type="InterPro" id="IPR031157">
    <property type="entry name" value="G_TR_CS"/>
</dbReference>
<dbReference type="Pfam" id="PF22042">
    <property type="entry name" value="EF-G_D2"/>
    <property type="match status" value="1"/>
</dbReference>
<dbReference type="SMART" id="SM00889">
    <property type="entry name" value="EFG_IV"/>
    <property type="match status" value="1"/>
</dbReference>
<keyword evidence="9" id="KW-1185">Reference proteome</keyword>
<feature type="binding site" evidence="6">
    <location>
        <begin position="59"/>
        <end position="66"/>
    </location>
    <ligand>
        <name>GTP</name>
        <dbReference type="ChEBI" id="CHEBI:37565"/>
    </ligand>
</feature>
<gene>
    <name evidence="6" type="primary">MEF2</name>
    <name evidence="8" type="ORF">PhCBS80983_g00749</name>
</gene>
<reference evidence="8 9" key="1">
    <citation type="journal article" date="2019" name="Sci. Rep.">
        <title>Comparative genomics of chytrid fungi reveal insights into the obligate biotrophic and pathogenic lifestyle of Synchytrium endobioticum.</title>
        <authorList>
            <person name="van de Vossenberg B.T.L.H."/>
            <person name="Warris S."/>
            <person name="Nguyen H.D.T."/>
            <person name="van Gent-Pelzer M.P.E."/>
            <person name="Joly D.L."/>
            <person name="van de Geest H.C."/>
            <person name="Bonants P.J.M."/>
            <person name="Smith D.S."/>
            <person name="Levesque C.A."/>
            <person name="van der Lee T.A.J."/>
        </authorList>
    </citation>
    <scope>NUCLEOTIDE SEQUENCE [LARGE SCALE GENOMIC DNA]</scope>
    <source>
        <strain evidence="8 9">CBS 809.83</strain>
    </source>
</reference>
<feature type="domain" description="Tr-type G" evidence="7">
    <location>
        <begin position="50"/>
        <end position="345"/>
    </location>
</feature>
<dbReference type="InterPro" id="IPR030851">
    <property type="entry name" value="EFG2"/>
</dbReference>
<dbReference type="InterPro" id="IPR000640">
    <property type="entry name" value="EFG_V-like"/>
</dbReference>
<comment type="similarity">
    <text evidence="6">Belongs to the TRAFAC class translation factor GTPase superfamily. Classic translation factor GTPase family. EF-G/EF-2 subfamily.</text>
</comment>
<evidence type="ECO:0000256" key="3">
    <source>
        <dbReference type="ARBA" id="ARBA00023128"/>
    </source>
</evidence>
<dbReference type="SUPFAM" id="SSF50447">
    <property type="entry name" value="Translation proteins"/>
    <property type="match status" value="1"/>
</dbReference>
<dbReference type="SUPFAM" id="SSF52540">
    <property type="entry name" value="P-loop containing nucleoside triphosphate hydrolases"/>
    <property type="match status" value="1"/>
</dbReference>
<dbReference type="Gene3D" id="2.40.30.10">
    <property type="entry name" value="Translation factors"/>
    <property type="match status" value="1"/>
</dbReference>
<keyword evidence="3 6" id="KW-0496">Mitochondrion</keyword>
<evidence type="ECO:0000256" key="2">
    <source>
        <dbReference type="ARBA" id="ARBA00022917"/>
    </source>
</evidence>
<comment type="function">
    <text evidence="6">Mitochondrial GTPase that mediates the disassembly of ribosomes from messenger RNA at the termination of mitochondrial protein biosynthesis. Not involved in the GTP-dependent ribosomal translocation step during translation elongation.</text>
</comment>
<keyword evidence="2 6" id="KW-0648">Protein biosynthesis</keyword>
<dbReference type="PROSITE" id="PS51722">
    <property type="entry name" value="G_TR_2"/>
    <property type="match status" value="1"/>
</dbReference>
<evidence type="ECO:0000256" key="6">
    <source>
        <dbReference type="HAMAP-Rule" id="MF_03059"/>
    </source>
</evidence>
<dbReference type="Gene3D" id="3.30.70.870">
    <property type="entry name" value="Elongation Factor G (Translational Gtpase), domain 3"/>
    <property type="match status" value="1"/>
</dbReference>
<dbReference type="SUPFAM" id="SSF54980">
    <property type="entry name" value="EF-G C-terminal domain-like"/>
    <property type="match status" value="2"/>
</dbReference>
<dbReference type="Pfam" id="PF00679">
    <property type="entry name" value="EFG_C"/>
    <property type="match status" value="1"/>
</dbReference>
<feature type="binding site" evidence="6">
    <location>
        <begin position="123"/>
        <end position="127"/>
    </location>
    <ligand>
        <name>GTP</name>
        <dbReference type="ChEBI" id="CHEBI:37565"/>
    </ligand>
</feature>
<evidence type="ECO:0000313" key="9">
    <source>
        <dbReference type="Proteomes" id="UP000318582"/>
    </source>
</evidence>
<sequence>MTVAALRMSLQVPRGPANSIFSSCRMSVLITQKRHFATPVKPQPAAVGVDRIRNIGIIAHIDAGKTTTTERMLYYVGYTKRIGEVDQGSTVTDFLKPERERGITITSACIPFSWRQHRINLIDTPGHVDFTIEVERSMRVLDGAVCVLDAVAGVEAQTETVWRQANRYGVPRIAFVNKMDRNGASLGRTVASMGKRLTGWGRPLVCQWPVVRDGTSKLSGPGSGGPAFEGVVDVVTMEILDWHQEKTGSVVTRKPITTDDSLYTEVHAAREALVEALSDIDEKIVDAFIECDGDHLKLPAAELRNALRRVTLSGKGIPVFCGASFKNIGVQPVLDAVVDYLPSPADRPAPHAVGPNGTEVPCLLSDKNVCALAFKITQDAKRGPLVFVRVYSGALERGMTLVNSKSGTKERASKVLQMYADDYEEIEHVTAGNIAAVSGLKETRTGDTLLSSRDPRKLCLDTITIPPPVFVRSCEPVTSVDERALAPALKALGREDPSIHISYDEETGQTLLSGMGELHLEITADRLEEVHRVNCKMGKVQISYRETVHFTSPQKFSETFTYDKQTFGKRSKVRVSLHIEPVLNVDPGDEELISIASTGQQHANGGNEIICNLKRSDFVVAGVDTLAGGQPNLSPYAPILEMQAAIKAGIVGALGRGPLLGFPLTNLRVTCTAVKLFGPELSTPAALRAAASTCLQSLIRTADATKLLEPIMDISVRVPDKYVGTITKDVSGTRRGHIVSLGADHQDADDITAGEDDYAHRTVEATVPLAQLVGYASALRGLTAGTGDFTMALKGYGYMQADSQAEVVQEIRGY</sequence>
<protein>
    <recommendedName>
        <fullName evidence="6">Ribosome-releasing factor 2, mitochondrial</fullName>
        <shortName evidence="6">RRF2mt</shortName>
    </recommendedName>
    <alternativeName>
        <fullName evidence="6">Elongation factor G 2, mitochondrial</fullName>
        <shortName evidence="6">EF-G2mt</shortName>
        <shortName evidence="6">mEF-G 2</shortName>
    </alternativeName>
</protein>
<dbReference type="GO" id="GO:0032790">
    <property type="term" value="P:ribosome disassembly"/>
    <property type="evidence" value="ECO:0007669"/>
    <property type="project" value="UniProtKB-UniRule"/>
</dbReference>
<comment type="subcellular location">
    <subcellularLocation>
        <location evidence="6">Mitochondrion</location>
    </subcellularLocation>
</comment>
<evidence type="ECO:0000313" key="8">
    <source>
        <dbReference type="EMBL" id="TPX61926.1"/>
    </source>
</evidence>
<dbReference type="Gene3D" id="3.40.50.300">
    <property type="entry name" value="P-loop containing nucleotide triphosphate hydrolases"/>
    <property type="match status" value="1"/>
</dbReference>
<evidence type="ECO:0000256" key="1">
    <source>
        <dbReference type="ARBA" id="ARBA00022741"/>
    </source>
</evidence>
<dbReference type="SMART" id="SM00838">
    <property type="entry name" value="EFG_C"/>
    <property type="match status" value="1"/>
</dbReference>
<dbReference type="GO" id="GO:0032543">
    <property type="term" value="P:mitochondrial translation"/>
    <property type="evidence" value="ECO:0007669"/>
    <property type="project" value="UniProtKB-UniRule"/>
</dbReference>
<dbReference type="EMBL" id="QEAQ01000005">
    <property type="protein sequence ID" value="TPX61926.1"/>
    <property type="molecule type" value="Genomic_DNA"/>
</dbReference>
<dbReference type="InterPro" id="IPR041095">
    <property type="entry name" value="EFG_II"/>
</dbReference>
<dbReference type="InterPro" id="IPR000795">
    <property type="entry name" value="T_Tr_GTP-bd_dom"/>
</dbReference>
<dbReference type="Proteomes" id="UP000318582">
    <property type="component" value="Unassembled WGS sequence"/>
</dbReference>
<dbReference type="CDD" id="cd16262">
    <property type="entry name" value="EFG_III"/>
    <property type="match status" value="1"/>
</dbReference>
<dbReference type="InterPro" id="IPR009000">
    <property type="entry name" value="Transl_B-barrel_sf"/>
</dbReference>
<dbReference type="SUPFAM" id="SSF54211">
    <property type="entry name" value="Ribosomal protein S5 domain 2-like"/>
    <property type="match status" value="1"/>
</dbReference>
<keyword evidence="4 6" id="KW-0342">GTP-binding</keyword>
<name>A0A507EF97_9FUNG</name>
<dbReference type="GO" id="GO:0005525">
    <property type="term" value="F:GTP binding"/>
    <property type="evidence" value="ECO:0007669"/>
    <property type="project" value="UniProtKB-UniRule"/>
</dbReference>
<evidence type="ECO:0000256" key="5">
    <source>
        <dbReference type="ARBA" id="ARBA00024731"/>
    </source>
</evidence>
<dbReference type="InterPro" id="IPR005225">
    <property type="entry name" value="Small_GTP-bd"/>
</dbReference>
<organism evidence="8 9">
    <name type="scientific">Powellomyces hirtus</name>
    <dbReference type="NCBI Taxonomy" id="109895"/>
    <lineage>
        <taxon>Eukaryota</taxon>
        <taxon>Fungi</taxon>
        <taxon>Fungi incertae sedis</taxon>
        <taxon>Chytridiomycota</taxon>
        <taxon>Chytridiomycota incertae sedis</taxon>
        <taxon>Chytridiomycetes</taxon>
        <taxon>Spizellomycetales</taxon>
        <taxon>Powellomycetaceae</taxon>
        <taxon>Powellomyces</taxon>
    </lineage>
</organism>
<dbReference type="NCBIfam" id="TIGR00231">
    <property type="entry name" value="small_GTP"/>
    <property type="match status" value="1"/>
</dbReference>
<dbReference type="FunFam" id="3.40.50.300:FF:000514">
    <property type="entry name" value="Ribosome-releasing factor 2, mitochondrial"/>
    <property type="match status" value="1"/>
</dbReference>
<dbReference type="PROSITE" id="PS00301">
    <property type="entry name" value="G_TR_1"/>
    <property type="match status" value="1"/>
</dbReference>
<comment type="caution">
    <text evidence="8">The sequence shown here is derived from an EMBL/GenBank/DDBJ whole genome shotgun (WGS) entry which is preliminary data.</text>
</comment>
<dbReference type="PRINTS" id="PR00315">
    <property type="entry name" value="ELONGATNFCT"/>
</dbReference>
<dbReference type="Gene3D" id="3.30.70.240">
    <property type="match status" value="1"/>
</dbReference>
<dbReference type="Pfam" id="PF00009">
    <property type="entry name" value="GTP_EFTU"/>
    <property type="match status" value="1"/>
</dbReference>
<keyword evidence="1 6" id="KW-0547">Nucleotide-binding</keyword>
<dbReference type="Pfam" id="PF03764">
    <property type="entry name" value="EFG_IV"/>
    <property type="match status" value="1"/>
</dbReference>
<evidence type="ECO:0000256" key="4">
    <source>
        <dbReference type="ARBA" id="ARBA00023134"/>
    </source>
</evidence>
<comment type="function">
    <text evidence="5">Catalyzes the GTP-dependent ribosomal translocation step during translation elongation. During this step, the ribosome changes from the pre-translocational (PRE) to the post-translocational (POST) state as the newly formed A-site-bound peptidyl-tRNA and P-site-bound deacylated tRNA move to the P and E sites, respectively. Catalyzes the coordinated movement of the two tRNA molecules, the mRNA and conformational changes in the ribosome.</text>
</comment>
<dbReference type="Pfam" id="PF14492">
    <property type="entry name" value="EFG_III"/>
    <property type="match status" value="1"/>
</dbReference>
<dbReference type="InterPro" id="IPR009022">
    <property type="entry name" value="EFG_III"/>
</dbReference>
<dbReference type="InterPro" id="IPR027417">
    <property type="entry name" value="P-loop_NTPase"/>
</dbReference>
<dbReference type="CDD" id="cd03713">
    <property type="entry name" value="EFG_mtEFG_C"/>
    <property type="match status" value="1"/>
</dbReference>
<dbReference type="GO" id="GO:0005759">
    <property type="term" value="C:mitochondrial matrix"/>
    <property type="evidence" value="ECO:0007669"/>
    <property type="project" value="UniProtKB-ARBA"/>
</dbReference>
<dbReference type="AlphaFoldDB" id="A0A507EF97"/>
<dbReference type="InterPro" id="IPR035647">
    <property type="entry name" value="EFG_III/V"/>
</dbReference>
<dbReference type="InterPro" id="IPR053905">
    <property type="entry name" value="EF-G-like_DII"/>
</dbReference>
<dbReference type="STRING" id="109895.A0A507EF97"/>
<dbReference type="InterPro" id="IPR035649">
    <property type="entry name" value="EFG_V"/>
</dbReference>
<dbReference type="HAMAP" id="MF_03059">
    <property type="entry name" value="mEF_G_2"/>
    <property type="match status" value="1"/>
</dbReference>
<dbReference type="PANTHER" id="PTHR43261:SF1">
    <property type="entry name" value="RIBOSOME-RELEASING FACTOR 2, MITOCHONDRIAL"/>
    <property type="match status" value="1"/>
</dbReference>
<accession>A0A507EF97</accession>
<proteinExistence type="inferred from homology"/>
<dbReference type="InterPro" id="IPR005517">
    <property type="entry name" value="Transl_elong_EFG/EF2_IV"/>
</dbReference>
<dbReference type="InterPro" id="IPR020568">
    <property type="entry name" value="Ribosomal_Su5_D2-typ_SF"/>
</dbReference>
<dbReference type="CDD" id="cd01886">
    <property type="entry name" value="EF-G"/>
    <property type="match status" value="1"/>
</dbReference>